<protein>
    <recommendedName>
        <fullName evidence="2">Spc7 kinetochore protein domain-containing protein</fullName>
    </recommendedName>
</protein>
<dbReference type="GO" id="GO:0034501">
    <property type="term" value="P:protein localization to kinetochore"/>
    <property type="evidence" value="ECO:0007669"/>
    <property type="project" value="TreeGrafter"/>
</dbReference>
<dbReference type="InterPro" id="IPR033338">
    <property type="entry name" value="Spc105/Spc7"/>
</dbReference>
<dbReference type="InterPro" id="IPR040850">
    <property type="entry name" value="Knl1_RWD_C"/>
</dbReference>
<name>A0A0D7BAE5_9AGAR</name>
<dbReference type="GO" id="GO:1990758">
    <property type="term" value="P:mitotic sister chromatid biorientation"/>
    <property type="evidence" value="ECO:0007669"/>
    <property type="project" value="TreeGrafter"/>
</dbReference>
<reference evidence="3 4" key="1">
    <citation type="journal article" date="2015" name="Fungal Genet. Biol.">
        <title>Evolution of novel wood decay mechanisms in Agaricales revealed by the genome sequences of Fistulina hepatica and Cylindrobasidium torrendii.</title>
        <authorList>
            <person name="Floudas D."/>
            <person name="Held B.W."/>
            <person name="Riley R."/>
            <person name="Nagy L.G."/>
            <person name="Koehler G."/>
            <person name="Ransdell A.S."/>
            <person name="Younus H."/>
            <person name="Chow J."/>
            <person name="Chiniquy J."/>
            <person name="Lipzen A."/>
            <person name="Tritt A."/>
            <person name="Sun H."/>
            <person name="Haridas S."/>
            <person name="LaButti K."/>
            <person name="Ohm R.A."/>
            <person name="Kues U."/>
            <person name="Blanchette R.A."/>
            <person name="Grigoriev I.V."/>
            <person name="Minto R.E."/>
            <person name="Hibbett D.S."/>
        </authorList>
    </citation>
    <scope>NUCLEOTIDE SEQUENCE [LARGE SCALE GENOMIC DNA]</scope>
    <source>
        <strain evidence="3 4">FP15055 ss-10</strain>
    </source>
</reference>
<dbReference type="EMBL" id="KN880524">
    <property type="protein sequence ID" value="KIY67492.1"/>
    <property type="molecule type" value="Genomic_DNA"/>
</dbReference>
<proteinExistence type="predicted"/>
<keyword evidence="1" id="KW-0175">Coiled coil</keyword>
<evidence type="ECO:0000313" key="3">
    <source>
        <dbReference type="EMBL" id="KIY67492.1"/>
    </source>
</evidence>
<feature type="coiled-coil region" evidence="1">
    <location>
        <begin position="137"/>
        <end position="224"/>
    </location>
</feature>
<gene>
    <name evidence="3" type="ORF">CYLTODRAFT_353026</name>
</gene>
<accession>A0A0D7BAE5</accession>
<sequence>MQMTGIQFMDNLRAPRKSVRSTKMSQIRPLENISLSEQAMAVLLELPQLMLYSRVGHELQEWITQNSEVYSKMEEEALEATPELFIEYARAEEDEQADLRQSLDIFRSNVRLQSRGAWYDWKHQWLTGIHATAQESRQEYEADVHLAESLRKQAEADTAALEADYEALSRQLEKEEAEVAELEGCNMEYLEELKSSLADQNGVIASLEAEVSQTEGNAAHLKEHLTQIQTEMKSNLDALTKAMGLLHVSKDKLERSRRETQPQSLQKIHMCVVTSYKPALFEYEYASQYRVRIPCSDFGKPIHDKIEIAHLERIQKDEFAPLNQTFLACANDLVREDTQRDLPGVATVLQNYVAACEQLRRQFIHLVIRFPLYIVPIPSGGFVAKAVILYPVLKSRVAVEFVFDPQTFSRWPCSVRSLQFDVKVAFGKADRTAIVKAIQDVLIVKTPTDNYACLTEACMEAAALWD</sequence>
<dbReference type="AlphaFoldDB" id="A0A0D7BAE5"/>
<dbReference type="PANTHER" id="PTHR28260:SF1">
    <property type="entry name" value="SPINDLE POLE BODY COMPONENT SPC105"/>
    <property type="match status" value="1"/>
</dbReference>
<dbReference type="Proteomes" id="UP000054007">
    <property type="component" value="Unassembled WGS sequence"/>
</dbReference>
<dbReference type="InterPro" id="IPR013253">
    <property type="entry name" value="Spc7_domain"/>
</dbReference>
<evidence type="ECO:0000259" key="2">
    <source>
        <dbReference type="SMART" id="SM00787"/>
    </source>
</evidence>
<dbReference type="OrthoDB" id="5592879at2759"/>
<dbReference type="GO" id="GO:0000776">
    <property type="term" value="C:kinetochore"/>
    <property type="evidence" value="ECO:0007669"/>
    <property type="project" value="TreeGrafter"/>
</dbReference>
<dbReference type="PANTHER" id="PTHR28260">
    <property type="entry name" value="SPINDLE POLE BODY COMPONENT SPC105"/>
    <property type="match status" value="1"/>
</dbReference>
<evidence type="ECO:0000256" key="1">
    <source>
        <dbReference type="SAM" id="Coils"/>
    </source>
</evidence>
<dbReference type="Pfam" id="PF18210">
    <property type="entry name" value="Knl1_RWD_C"/>
    <property type="match status" value="1"/>
</dbReference>
<evidence type="ECO:0000313" key="4">
    <source>
        <dbReference type="Proteomes" id="UP000054007"/>
    </source>
</evidence>
<dbReference type="GO" id="GO:0007094">
    <property type="term" value="P:mitotic spindle assembly checkpoint signaling"/>
    <property type="evidence" value="ECO:0007669"/>
    <property type="project" value="TreeGrafter"/>
</dbReference>
<organism evidence="3 4">
    <name type="scientific">Cylindrobasidium torrendii FP15055 ss-10</name>
    <dbReference type="NCBI Taxonomy" id="1314674"/>
    <lineage>
        <taxon>Eukaryota</taxon>
        <taxon>Fungi</taxon>
        <taxon>Dikarya</taxon>
        <taxon>Basidiomycota</taxon>
        <taxon>Agaricomycotina</taxon>
        <taxon>Agaricomycetes</taxon>
        <taxon>Agaricomycetidae</taxon>
        <taxon>Agaricales</taxon>
        <taxon>Marasmiineae</taxon>
        <taxon>Physalacriaceae</taxon>
        <taxon>Cylindrobasidium</taxon>
    </lineage>
</organism>
<dbReference type="Pfam" id="PF08317">
    <property type="entry name" value="Spc7"/>
    <property type="match status" value="1"/>
</dbReference>
<dbReference type="STRING" id="1314674.A0A0D7BAE5"/>
<feature type="domain" description="Spc7 kinetochore protein" evidence="2">
    <location>
        <begin position="1"/>
        <end position="294"/>
    </location>
</feature>
<dbReference type="SMART" id="SM00787">
    <property type="entry name" value="Spc7"/>
    <property type="match status" value="1"/>
</dbReference>
<keyword evidence="4" id="KW-1185">Reference proteome</keyword>